<comment type="caution">
    <text evidence="1">The sequence shown here is derived from an EMBL/GenBank/DDBJ whole genome shotgun (WGS) entry which is preliminary data.</text>
</comment>
<feature type="non-terminal residue" evidence="1">
    <location>
        <position position="1"/>
    </location>
</feature>
<protein>
    <submittedName>
        <fullName evidence="1">Uncharacterized protein</fullName>
    </submittedName>
</protein>
<evidence type="ECO:0000313" key="1">
    <source>
        <dbReference type="EMBL" id="MCD9561044.1"/>
    </source>
</evidence>
<dbReference type="EMBL" id="JACEIK010002418">
    <property type="protein sequence ID" value="MCD9561044.1"/>
    <property type="molecule type" value="Genomic_DNA"/>
</dbReference>
<evidence type="ECO:0000313" key="2">
    <source>
        <dbReference type="Proteomes" id="UP000823775"/>
    </source>
</evidence>
<reference evidence="1 2" key="1">
    <citation type="journal article" date="2021" name="BMC Genomics">
        <title>Datura genome reveals duplications of psychoactive alkaloid biosynthetic genes and high mutation rate following tissue culture.</title>
        <authorList>
            <person name="Rajewski A."/>
            <person name="Carter-House D."/>
            <person name="Stajich J."/>
            <person name="Litt A."/>
        </authorList>
    </citation>
    <scope>NUCLEOTIDE SEQUENCE [LARGE SCALE GENOMIC DNA]</scope>
    <source>
        <strain evidence="1">AR-01</strain>
    </source>
</reference>
<gene>
    <name evidence="1" type="ORF">HAX54_019978</name>
</gene>
<proteinExistence type="predicted"/>
<accession>A0ABS8UQB2</accession>
<keyword evidence="2" id="KW-1185">Reference proteome</keyword>
<sequence length="64" mass="6831">GHIFAAADPALLDRKSFAAVPAITPSFFHGGTPTDARGLTRRGVLAATLVPHRPMLIKNAQFYT</sequence>
<dbReference type="Proteomes" id="UP000823775">
    <property type="component" value="Unassembled WGS sequence"/>
</dbReference>
<organism evidence="1 2">
    <name type="scientific">Datura stramonium</name>
    <name type="common">Jimsonweed</name>
    <name type="synonym">Common thornapple</name>
    <dbReference type="NCBI Taxonomy" id="4076"/>
    <lineage>
        <taxon>Eukaryota</taxon>
        <taxon>Viridiplantae</taxon>
        <taxon>Streptophyta</taxon>
        <taxon>Embryophyta</taxon>
        <taxon>Tracheophyta</taxon>
        <taxon>Spermatophyta</taxon>
        <taxon>Magnoliopsida</taxon>
        <taxon>eudicotyledons</taxon>
        <taxon>Gunneridae</taxon>
        <taxon>Pentapetalae</taxon>
        <taxon>asterids</taxon>
        <taxon>lamiids</taxon>
        <taxon>Solanales</taxon>
        <taxon>Solanaceae</taxon>
        <taxon>Solanoideae</taxon>
        <taxon>Datureae</taxon>
        <taxon>Datura</taxon>
    </lineage>
</organism>
<name>A0ABS8UQB2_DATST</name>